<dbReference type="EMBL" id="NMQE01000038">
    <property type="protein sequence ID" value="PMB27353.1"/>
    <property type="molecule type" value="Genomic_DNA"/>
</dbReference>
<comment type="caution">
    <text evidence="1">The sequence shown here is derived from an EMBL/GenBank/DDBJ whole genome shotgun (WGS) entry which is preliminary data.</text>
</comment>
<proteinExistence type="predicted"/>
<gene>
    <name evidence="1" type="ORF">CEN46_01735</name>
</gene>
<evidence type="ECO:0000313" key="2">
    <source>
        <dbReference type="Proteomes" id="UP000235081"/>
    </source>
</evidence>
<name>A0A2N6LNV5_9CYAN</name>
<accession>A0A2N6LNV5</accession>
<reference evidence="1 2" key="1">
    <citation type="submission" date="2017-07" db="EMBL/GenBank/DDBJ databases">
        <title>Genomes of Fischerella (Mastigocladus) sp. strains.</title>
        <authorList>
            <person name="Miller S.R."/>
        </authorList>
    </citation>
    <scope>NUCLEOTIDE SEQUENCE [LARGE SCALE GENOMIC DNA]</scope>
    <source>
        <strain evidence="1 2">CCMEE 5318</strain>
    </source>
</reference>
<evidence type="ECO:0000313" key="1">
    <source>
        <dbReference type="EMBL" id="PMB27353.1"/>
    </source>
</evidence>
<sequence>MAKHDHCRLFQEAQLARGNADEIFSQKSHPQKISRPELKFRANSKSPLKWTEFLSSSLFRGFLL</sequence>
<protein>
    <submittedName>
        <fullName evidence="1">Uncharacterized protein</fullName>
    </submittedName>
</protein>
<organism evidence="1 2">
    <name type="scientific">Fischerella thermalis CCMEE 5318</name>
    <dbReference type="NCBI Taxonomy" id="2019666"/>
    <lineage>
        <taxon>Bacteria</taxon>
        <taxon>Bacillati</taxon>
        <taxon>Cyanobacteriota</taxon>
        <taxon>Cyanophyceae</taxon>
        <taxon>Nostocales</taxon>
        <taxon>Hapalosiphonaceae</taxon>
        <taxon>Fischerella</taxon>
    </lineage>
</organism>
<dbReference type="Proteomes" id="UP000235081">
    <property type="component" value="Unassembled WGS sequence"/>
</dbReference>
<dbReference type="AlphaFoldDB" id="A0A2N6LNV5"/>